<evidence type="ECO:0000256" key="1">
    <source>
        <dbReference type="ARBA" id="ARBA00004141"/>
    </source>
</evidence>
<feature type="domain" description="Vitamin K epoxide reductase" evidence="11">
    <location>
        <begin position="11"/>
        <end position="153"/>
    </location>
</feature>
<gene>
    <name evidence="12" type="ORF">WN50_16480</name>
    <name evidence="13" type="ORF">WN50_36110</name>
</gene>
<dbReference type="PATRIC" id="fig|1637645.4.peg.1681"/>
<dbReference type="PANTHER" id="PTHR34573">
    <property type="entry name" value="VKC DOMAIN-CONTAINING PROTEIN"/>
    <property type="match status" value="1"/>
</dbReference>
<evidence type="ECO:0000259" key="11">
    <source>
        <dbReference type="SMART" id="SM00756"/>
    </source>
</evidence>
<dbReference type="Gene3D" id="3.40.30.10">
    <property type="entry name" value="Glutaredoxin"/>
    <property type="match status" value="1"/>
</dbReference>
<dbReference type="GO" id="GO:0016020">
    <property type="term" value="C:membrane"/>
    <property type="evidence" value="ECO:0007669"/>
    <property type="project" value="UniProtKB-SubCell"/>
</dbReference>
<feature type="transmembrane region" description="Helical" evidence="10">
    <location>
        <begin position="57"/>
        <end position="86"/>
    </location>
</feature>
<feature type="transmembrane region" description="Helical" evidence="10">
    <location>
        <begin position="16"/>
        <end position="37"/>
    </location>
</feature>
<organism evidence="12 14">
    <name type="scientific">Limnoraphis robusta CS-951</name>
    <dbReference type="NCBI Taxonomy" id="1637645"/>
    <lineage>
        <taxon>Bacteria</taxon>
        <taxon>Bacillati</taxon>
        <taxon>Cyanobacteriota</taxon>
        <taxon>Cyanophyceae</taxon>
        <taxon>Oscillatoriophycideae</taxon>
        <taxon>Oscillatoriales</taxon>
        <taxon>Sirenicapillariaceae</taxon>
        <taxon>Limnoraphis</taxon>
    </lineage>
</organism>
<dbReference type="CDD" id="cd12916">
    <property type="entry name" value="VKOR_1"/>
    <property type="match status" value="1"/>
</dbReference>
<protein>
    <submittedName>
        <fullName evidence="12">Membrane protein</fullName>
    </submittedName>
</protein>
<evidence type="ECO:0000256" key="2">
    <source>
        <dbReference type="ARBA" id="ARBA00006214"/>
    </source>
</evidence>
<dbReference type="EMBL" id="LATL02000083">
    <property type="protein sequence ID" value="KKD37077.1"/>
    <property type="molecule type" value="Genomic_DNA"/>
</dbReference>
<dbReference type="PANTHER" id="PTHR34573:SF1">
    <property type="entry name" value="VITAMIN K EPOXIDE REDUCTASE DOMAIN-CONTAINING PROTEIN"/>
    <property type="match status" value="1"/>
</dbReference>
<dbReference type="Proteomes" id="UP000033607">
    <property type="component" value="Unassembled WGS sequence"/>
</dbReference>
<dbReference type="Gene3D" id="1.20.1440.130">
    <property type="entry name" value="VKOR domain"/>
    <property type="match status" value="1"/>
</dbReference>
<evidence type="ECO:0000256" key="7">
    <source>
        <dbReference type="ARBA" id="ARBA00023136"/>
    </source>
</evidence>
<evidence type="ECO:0000256" key="6">
    <source>
        <dbReference type="ARBA" id="ARBA00023002"/>
    </source>
</evidence>
<dbReference type="GO" id="GO:0016491">
    <property type="term" value="F:oxidoreductase activity"/>
    <property type="evidence" value="ECO:0007669"/>
    <property type="project" value="UniProtKB-KW"/>
</dbReference>
<evidence type="ECO:0000256" key="4">
    <source>
        <dbReference type="ARBA" id="ARBA00022719"/>
    </source>
</evidence>
<dbReference type="SMART" id="SM00756">
    <property type="entry name" value="VKc"/>
    <property type="match status" value="1"/>
</dbReference>
<keyword evidence="6" id="KW-0560">Oxidoreductase</keyword>
<evidence type="ECO:0000313" key="14">
    <source>
        <dbReference type="Proteomes" id="UP000033607"/>
    </source>
</evidence>
<evidence type="ECO:0000256" key="8">
    <source>
        <dbReference type="ARBA" id="ARBA00023157"/>
    </source>
</evidence>
<dbReference type="InterPro" id="IPR012932">
    <property type="entry name" value="VKOR"/>
</dbReference>
<keyword evidence="5 10" id="KW-1133">Transmembrane helix</keyword>
<accession>A0A0F5YEM3</accession>
<comment type="caution">
    <text evidence="12">The sequence shown here is derived from an EMBL/GenBank/DDBJ whole genome shotgun (WGS) entry which is preliminary data.</text>
</comment>
<evidence type="ECO:0000313" key="12">
    <source>
        <dbReference type="EMBL" id="KKD37077.1"/>
    </source>
</evidence>
<dbReference type="InterPro" id="IPR038354">
    <property type="entry name" value="VKOR_sf"/>
</dbReference>
<evidence type="ECO:0000256" key="5">
    <source>
        <dbReference type="ARBA" id="ARBA00022989"/>
    </source>
</evidence>
<keyword evidence="3 10" id="KW-0812">Transmembrane</keyword>
<evidence type="ECO:0000256" key="10">
    <source>
        <dbReference type="SAM" id="Phobius"/>
    </source>
</evidence>
<evidence type="ECO:0000313" key="13">
    <source>
        <dbReference type="EMBL" id="KMW70326.1"/>
    </source>
</evidence>
<sequence length="301" mass="32736">MLRQRSTPWIQRKSRFIIATIAAFGAVVTAYLTIVKLTGGSAACPVTGCDKVLSSPYAVVFGLPLALFGFLAYSGMGTMAVAPWLINPESQKELRQKAEYWTWLLMFAGGVAMMIFSSYLMYLMAFKIQSLCLYCIASAVCSLSLFLLTIVGHSWEDIGQLMFTGLIVGMITIIGTLGVYAPLNNPQAGTQETYGVTTASNPANIALAEHLTQVGAKMYGAFWCDHCKTQKQLFGKEAVTKLTYIECDSKGKNAQPQLCQAANIKGYPTWEVNGQQYSGVQRLDKLAELSGYTGSQSFGNP</sequence>
<dbReference type="SUPFAM" id="SSF52833">
    <property type="entry name" value="Thioredoxin-like"/>
    <property type="match status" value="1"/>
</dbReference>
<dbReference type="AlphaFoldDB" id="A0A0F5YEM3"/>
<dbReference type="InterPro" id="IPR036249">
    <property type="entry name" value="Thioredoxin-like_sf"/>
</dbReference>
<name>A0A0F5YEM3_9CYAN</name>
<dbReference type="RefSeq" id="WP_046279657.1">
    <property type="nucleotide sequence ID" value="NZ_LATL02000083.1"/>
</dbReference>
<dbReference type="OrthoDB" id="185994at2"/>
<evidence type="ECO:0000256" key="9">
    <source>
        <dbReference type="ARBA" id="ARBA00023284"/>
    </source>
</evidence>
<keyword evidence="7 10" id="KW-0472">Membrane</keyword>
<dbReference type="Pfam" id="PF07884">
    <property type="entry name" value="VKOR"/>
    <property type="match status" value="1"/>
</dbReference>
<proteinExistence type="inferred from homology"/>
<keyword evidence="8" id="KW-1015">Disulfide bond</keyword>
<keyword evidence="4" id="KW-0874">Quinone</keyword>
<dbReference type="InterPro" id="IPR044698">
    <property type="entry name" value="VKOR/LTO1"/>
</dbReference>
<dbReference type="GO" id="GO:0048038">
    <property type="term" value="F:quinone binding"/>
    <property type="evidence" value="ECO:0007669"/>
    <property type="project" value="UniProtKB-KW"/>
</dbReference>
<reference evidence="12 14" key="1">
    <citation type="submission" date="2015-06" db="EMBL/GenBank/DDBJ databases">
        <title>Draft genome assembly of filamentous brackish cyanobacterium Limnoraphis robusta strain CS-951.</title>
        <authorList>
            <person name="Willis A."/>
            <person name="Parks M."/>
            <person name="Burford M.A."/>
        </authorList>
    </citation>
    <scope>NUCLEOTIDE SEQUENCE [LARGE SCALE GENOMIC DNA]</scope>
    <source>
        <strain evidence="12 14">CS-951</strain>
    </source>
</reference>
<dbReference type="EMBL" id="LATL02000203">
    <property type="protein sequence ID" value="KMW70326.1"/>
    <property type="molecule type" value="Genomic_DNA"/>
</dbReference>
<evidence type="ECO:0000256" key="3">
    <source>
        <dbReference type="ARBA" id="ARBA00022692"/>
    </source>
</evidence>
<feature type="transmembrane region" description="Helical" evidence="10">
    <location>
        <begin position="98"/>
        <end position="122"/>
    </location>
</feature>
<feature type="transmembrane region" description="Helical" evidence="10">
    <location>
        <begin position="128"/>
        <end position="151"/>
    </location>
</feature>
<keyword evidence="9" id="KW-0676">Redox-active center</keyword>
<comment type="similarity">
    <text evidence="2">Belongs to the VKOR family.</text>
</comment>
<comment type="subcellular location">
    <subcellularLocation>
        <location evidence="1">Membrane</location>
        <topology evidence="1">Multi-pass membrane protein</topology>
    </subcellularLocation>
</comment>
<feature type="transmembrane region" description="Helical" evidence="10">
    <location>
        <begin position="163"/>
        <end position="183"/>
    </location>
</feature>